<dbReference type="EMBL" id="JAAMPA010000001">
    <property type="protein sequence ID" value="NIH67700.1"/>
    <property type="molecule type" value="Genomic_DNA"/>
</dbReference>
<comment type="caution">
    <text evidence="2">The sequence shown here is derived from an EMBL/GenBank/DDBJ whole genome shotgun (WGS) entry which is preliminary data.</text>
</comment>
<name>A0A846LZF9_9ACTN</name>
<dbReference type="EMBL" id="BMMI01000005">
    <property type="protein sequence ID" value="GGL72019.1"/>
    <property type="molecule type" value="Genomic_DNA"/>
</dbReference>
<reference evidence="1" key="4">
    <citation type="submission" date="2024-05" db="EMBL/GenBank/DDBJ databases">
        <authorList>
            <person name="Sun Q."/>
            <person name="Zhou Y."/>
        </authorList>
    </citation>
    <scope>NUCLEOTIDE SEQUENCE</scope>
    <source>
        <strain evidence="1">CGMCC 4.5581</strain>
    </source>
</reference>
<reference evidence="4" key="2">
    <citation type="journal article" date="2019" name="Int. J. Syst. Evol. Microbiol.">
        <title>The Global Catalogue of Microorganisms (GCM) 10K type strain sequencing project: providing services to taxonomists for standard genome sequencing and annotation.</title>
        <authorList>
            <consortium name="The Broad Institute Genomics Platform"/>
            <consortium name="The Broad Institute Genome Sequencing Center for Infectious Disease"/>
            <person name="Wu L."/>
            <person name="Ma J."/>
        </authorList>
    </citation>
    <scope>NUCLEOTIDE SEQUENCE [LARGE SCALE GENOMIC DNA]</scope>
    <source>
        <strain evidence="4">CGMCC 4.5581</strain>
    </source>
</reference>
<dbReference type="RefSeq" id="WP_166755055.1">
    <property type="nucleotide sequence ID" value="NZ_BAABJU010000012.1"/>
</dbReference>
<evidence type="ECO:0000313" key="4">
    <source>
        <dbReference type="Proteomes" id="UP000648663"/>
    </source>
</evidence>
<evidence type="ECO:0000313" key="2">
    <source>
        <dbReference type="EMBL" id="NIH67700.1"/>
    </source>
</evidence>
<reference evidence="2 3" key="3">
    <citation type="submission" date="2020-02" db="EMBL/GenBank/DDBJ databases">
        <title>Sequencing the genomes of 1000 actinobacteria strains.</title>
        <authorList>
            <person name="Klenk H.-P."/>
        </authorList>
    </citation>
    <scope>NUCLEOTIDE SEQUENCE [LARGE SCALE GENOMIC DNA]</scope>
    <source>
        <strain evidence="2 3">DSM 45201</strain>
    </source>
</reference>
<dbReference type="AlphaFoldDB" id="A0A846LZF9"/>
<proteinExistence type="predicted"/>
<evidence type="ECO:0000313" key="1">
    <source>
        <dbReference type="EMBL" id="GGL72019.1"/>
    </source>
</evidence>
<evidence type="ECO:0000313" key="3">
    <source>
        <dbReference type="Proteomes" id="UP000552836"/>
    </source>
</evidence>
<sequence length="304" mass="31682">MNGLPRLAVHVGRQVPDLLLDVLTAATPWCVPVAVSSHETPPDGVVAQLYCSEVLPRRPAPPFAVWRSGTETVPAGPSLVLAAAGAAVVGDLVVSPTPVPADARPVLPYTRSRYRELRGLPTRMIAVAEGDELTWDSGDDLPRPAAAGSWPTLAALAAAVVVTGEHLWSALTWAAPVVTDSQSARHWGLTDGTEVLVADDPAARRALAGALALDQARAAGLAAAGWTAAQQRVPARVAERLTSALGLTRRHDLVPAAGLTTALDRLGTPRSAFIRRRARAAAAPLPGAVTHGWLPTERTLDAPV</sequence>
<organism evidence="2 3">
    <name type="scientific">Modestobacter marinus</name>
    <dbReference type="NCBI Taxonomy" id="477641"/>
    <lineage>
        <taxon>Bacteria</taxon>
        <taxon>Bacillati</taxon>
        <taxon>Actinomycetota</taxon>
        <taxon>Actinomycetes</taxon>
        <taxon>Geodermatophilales</taxon>
        <taxon>Geodermatophilaceae</taxon>
        <taxon>Modestobacter</taxon>
    </lineage>
</organism>
<protein>
    <submittedName>
        <fullName evidence="2">Uncharacterized protein</fullName>
    </submittedName>
</protein>
<dbReference type="Proteomes" id="UP000552836">
    <property type="component" value="Unassembled WGS sequence"/>
</dbReference>
<keyword evidence="4" id="KW-1185">Reference proteome</keyword>
<reference evidence="1" key="1">
    <citation type="journal article" date="2014" name="Int. J. Syst. Evol. Microbiol.">
        <title>Complete genome of a new Firmicutes species belonging to the dominant human colonic microbiota ('Ruminococcus bicirculans') reveals two chromosomes and a selective capacity to utilize plant glucans.</title>
        <authorList>
            <consortium name="NISC Comparative Sequencing Program"/>
            <person name="Wegmann U."/>
            <person name="Louis P."/>
            <person name="Goesmann A."/>
            <person name="Henrissat B."/>
            <person name="Duncan S.H."/>
            <person name="Flint H.J."/>
        </authorList>
    </citation>
    <scope>NUCLEOTIDE SEQUENCE</scope>
    <source>
        <strain evidence="1">CGMCC 4.5581</strain>
    </source>
</reference>
<dbReference type="Proteomes" id="UP000648663">
    <property type="component" value="Unassembled WGS sequence"/>
</dbReference>
<gene>
    <name evidence="2" type="ORF">FB380_002146</name>
    <name evidence="1" type="ORF">GCM10011589_30400</name>
</gene>
<accession>A0A846LZF9</accession>